<dbReference type="Proteomes" id="UP000243904">
    <property type="component" value="Chromosome I"/>
</dbReference>
<evidence type="ECO:0000256" key="1">
    <source>
        <dbReference type="SAM" id="MobiDB-lite"/>
    </source>
</evidence>
<evidence type="ECO:0000313" key="2">
    <source>
        <dbReference type="EMBL" id="SDT14175.1"/>
    </source>
</evidence>
<name>A0A1H1XYH0_9BRAD</name>
<evidence type="ECO:0000313" key="3">
    <source>
        <dbReference type="Proteomes" id="UP000243904"/>
    </source>
</evidence>
<protein>
    <submittedName>
        <fullName evidence="2">Uncharacterized protein</fullName>
    </submittedName>
</protein>
<keyword evidence="3" id="KW-1185">Reference proteome</keyword>
<dbReference type="EMBL" id="LT629750">
    <property type="protein sequence ID" value="SDT14175.1"/>
    <property type="molecule type" value="Genomic_DNA"/>
</dbReference>
<dbReference type="AlphaFoldDB" id="A0A1H1XYH0"/>
<gene>
    <name evidence="2" type="ORF">SAMN05444158_4544</name>
</gene>
<accession>A0A1H1XYH0</accession>
<organism evidence="2 3">
    <name type="scientific">Bradyrhizobium canariense</name>
    <dbReference type="NCBI Taxonomy" id="255045"/>
    <lineage>
        <taxon>Bacteria</taxon>
        <taxon>Pseudomonadati</taxon>
        <taxon>Pseudomonadota</taxon>
        <taxon>Alphaproteobacteria</taxon>
        <taxon>Hyphomicrobiales</taxon>
        <taxon>Nitrobacteraceae</taxon>
        <taxon>Bradyrhizobium</taxon>
    </lineage>
</organism>
<reference evidence="3" key="1">
    <citation type="submission" date="2016-10" db="EMBL/GenBank/DDBJ databases">
        <authorList>
            <person name="Varghese N."/>
            <person name="Submissions S."/>
        </authorList>
    </citation>
    <scope>NUCLEOTIDE SEQUENCE [LARGE SCALE GENOMIC DNA]</scope>
    <source>
        <strain evidence="3">GAS369</strain>
    </source>
</reference>
<sequence length="52" mass="5800">MDGSLGYRNLGYESKGSKNKKAGTRPAFPLTSIRRDQYFATTGPPQLPQLKR</sequence>
<feature type="region of interest" description="Disordered" evidence="1">
    <location>
        <begin position="1"/>
        <end position="52"/>
    </location>
</feature>
<proteinExistence type="predicted"/>